<evidence type="ECO:0000256" key="7">
    <source>
        <dbReference type="ARBA" id="ARBA00022989"/>
    </source>
</evidence>
<comment type="subcellular location">
    <subcellularLocation>
        <location evidence="1">Cell membrane</location>
        <topology evidence="1">Single-pass membrane protein</topology>
    </subcellularLocation>
</comment>
<dbReference type="InterPro" id="IPR003849">
    <property type="entry name" value="Preprotein_translocase_YajC"/>
</dbReference>
<evidence type="ECO:0000256" key="6">
    <source>
        <dbReference type="ARBA" id="ARBA00022927"/>
    </source>
</evidence>
<dbReference type="Pfam" id="PF02699">
    <property type="entry name" value="YajC"/>
    <property type="match status" value="1"/>
</dbReference>
<reference evidence="11" key="1">
    <citation type="journal article" date="2019" name="Int. J. Syst. Evol. Microbiol.">
        <title>The Global Catalogue of Microorganisms (GCM) 10K type strain sequencing project: providing services to taxonomists for standard genome sequencing and annotation.</title>
        <authorList>
            <consortium name="The Broad Institute Genomics Platform"/>
            <consortium name="The Broad Institute Genome Sequencing Center for Infectious Disease"/>
            <person name="Wu L."/>
            <person name="Ma J."/>
        </authorList>
    </citation>
    <scope>NUCLEOTIDE SEQUENCE [LARGE SCALE GENOMIC DNA]</scope>
    <source>
        <strain evidence="11">JCM 18127</strain>
    </source>
</reference>
<evidence type="ECO:0000256" key="3">
    <source>
        <dbReference type="ARBA" id="ARBA00022448"/>
    </source>
</evidence>
<keyword evidence="8" id="KW-0811">Translocation</keyword>
<name>A0ABP8WJQ2_9ACTN</name>
<evidence type="ECO:0000256" key="9">
    <source>
        <dbReference type="ARBA" id="ARBA00023136"/>
    </source>
</evidence>
<keyword evidence="11" id="KW-1185">Reference proteome</keyword>
<dbReference type="NCBIfam" id="TIGR00739">
    <property type="entry name" value="yajC"/>
    <property type="match status" value="1"/>
</dbReference>
<keyword evidence="5" id="KW-0812">Transmembrane</keyword>
<evidence type="ECO:0000256" key="2">
    <source>
        <dbReference type="ARBA" id="ARBA00006742"/>
    </source>
</evidence>
<evidence type="ECO:0000313" key="10">
    <source>
        <dbReference type="EMBL" id="GAA4690612.1"/>
    </source>
</evidence>
<comment type="similarity">
    <text evidence="2">Belongs to the YajC family.</text>
</comment>
<dbReference type="EMBL" id="BAABIM010000003">
    <property type="protein sequence ID" value="GAA4690612.1"/>
    <property type="molecule type" value="Genomic_DNA"/>
</dbReference>
<evidence type="ECO:0000313" key="11">
    <source>
        <dbReference type="Proteomes" id="UP001500621"/>
    </source>
</evidence>
<dbReference type="Proteomes" id="UP001500621">
    <property type="component" value="Unassembled WGS sequence"/>
</dbReference>
<keyword evidence="4" id="KW-1003">Cell membrane</keyword>
<dbReference type="SMART" id="SM01323">
    <property type="entry name" value="YajC"/>
    <property type="match status" value="1"/>
</dbReference>
<dbReference type="PRINTS" id="PR01853">
    <property type="entry name" value="YAJCTRNLCASE"/>
</dbReference>
<dbReference type="PANTHER" id="PTHR33909">
    <property type="entry name" value="SEC TRANSLOCON ACCESSORY COMPLEX SUBUNIT YAJC"/>
    <property type="match status" value="1"/>
</dbReference>
<keyword evidence="7" id="KW-1133">Transmembrane helix</keyword>
<comment type="caution">
    <text evidence="10">The sequence shown here is derived from an EMBL/GenBank/DDBJ whole genome shotgun (WGS) entry which is preliminary data.</text>
</comment>
<evidence type="ECO:0000256" key="1">
    <source>
        <dbReference type="ARBA" id="ARBA00004162"/>
    </source>
</evidence>
<keyword evidence="6" id="KW-0653">Protein transport</keyword>
<protein>
    <submittedName>
        <fullName evidence="10">Preprotein translocase subunit YajC</fullName>
    </submittedName>
</protein>
<sequence length="106" mass="11519">MQELASLLPLVGIVLLFWLLVIRPAQRRQKATVRMQDSLQVGDEVMLTSGIFGTLRTLEEDRVRVEVADGVVLEVVRAAIGNVVPRADVTGGTAATPERPLGTEEL</sequence>
<organism evidence="10 11">
    <name type="scientific">Nocardioides nanhaiensis</name>
    <dbReference type="NCBI Taxonomy" id="1476871"/>
    <lineage>
        <taxon>Bacteria</taxon>
        <taxon>Bacillati</taxon>
        <taxon>Actinomycetota</taxon>
        <taxon>Actinomycetes</taxon>
        <taxon>Propionibacteriales</taxon>
        <taxon>Nocardioidaceae</taxon>
        <taxon>Nocardioides</taxon>
    </lineage>
</organism>
<evidence type="ECO:0000256" key="8">
    <source>
        <dbReference type="ARBA" id="ARBA00023010"/>
    </source>
</evidence>
<keyword evidence="3" id="KW-0813">Transport</keyword>
<proteinExistence type="inferred from homology"/>
<gene>
    <name evidence="10" type="primary">yajC</name>
    <name evidence="10" type="ORF">GCM10023226_30610</name>
</gene>
<accession>A0ABP8WJQ2</accession>
<dbReference type="PANTHER" id="PTHR33909:SF1">
    <property type="entry name" value="SEC TRANSLOCON ACCESSORY COMPLEX SUBUNIT YAJC"/>
    <property type="match status" value="1"/>
</dbReference>
<dbReference type="RefSeq" id="WP_345267389.1">
    <property type="nucleotide sequence ID" value="NZ_BAABIM010000003.1"/>
</dbReference>
<evidence type="ECO:0000256" key="4">
    <source>
        <dbReference type="ARBA" id="ARBA00022475"/>
    </source>
</evidence>
<evidence type="ECO:0000256" key="5">
    <source>
        <dbReference type="ARBA" id="ARBA00022692"/>
    </source>
</evidence>
<keyword evidence="9" id="KW-0472">Membrane</keyword>